<keyword evidence="10" id="KW-1185">Reference proteome</keyword>
<dbReference type="Pfam" id="PF22848">
    <property type="entry name" value="ASD1_dom"/>
    <property type="match status" value="1"/>
</dbReference>
<dbReference type="RefSeq" id="WP_247809981.1">
    <property type="nucleotide sequence ID" value="NZ_CP095855.1"/>
</dbReference>
<comment type="similarity">
    <text evidence="2">Belongs to the glycosyl hydrolase 51 family.</text>
</comment>
<evidence type="ECO:0000313" key="10">
    <source>
        <dbReference type="Proteomes" id="UP000830198"/>
    </source>
</evidence>
<evidence type="ECO:0000256" key="6">
    <source>
        <dbReference type="ARBA" id="ARBA00023277"/>
    </source>
</evidence>
<dbReference type="Proteomes" id="UP000830198">
    <property type="component" value="Chromosome"/>
</dbReference>
<dbReference type="SMART" id="SM00813">
    <property type="entry name" value="Alpha-L-AF_C"/>
    <property type="match status" value="1"/>
</dbReference>
<evidence type="ECO:0000256" key="1">
    <source>
        <dbReference type="ARBA" id="ARBA00001462"/>
    </source>
</evidence>
<accession>A0ABY4HUZ6</accession>
<evidence type="ECO:0000256" key="3">
    <source>
        <dbReference type="ARBA" id="ARBA00011165"/>
    </source>
</evidence>
<dbReference type="Gene3D" id="2.60.40.1180">
    <property type="entry name" value="Golgi alpha-mannosidase II"/>
    <property type="match status" value="1"/>
</dbReference>
<evidence type="ECO:0000256" key="4">
    <source>
        <dbReference type="ARBA" id="ARBA00012670"/>
    </source>
</evidence>
<organism evidence="9 10">
    <name type="scientific">Chitinophaga filiformis</name>
    <name type="common">Myxococcus filiformis</name>
    <name type="synonym">Flexibacter filiformis</name>
    <dbReference type="NCBI Taxonomy" id="104663"/>
    <lineage>
        <taxon>Bacteria</taxon>
        <taxon>Pseudomonadati</taxon>
        <taxon>Bacteroidota</taxon>
        <taxon>Chitinophagia</taxon>
        <taxon>Chitinophagales</taxon>
        <taxon>Chitinophagaceae</taxon>
        <taxon>Chitinophaga</taxon>
    </lineage>
</organism>
<dbReference type="InterPro" id="IPR055235">
    <property type="entry name" value="ASD1_cat"/>
</dbReference>
<dbReference type="Gene3D" id="3.20.20.80">
    <property type="entry name" value="Glycosidases"/>
    <property type="match status" value="1"/>
</dbReference>
<feature type="domain" description="Alpha-L-arabinofuranosidase C-terminal" evidence="8">
    <location>
        <begin position="375"/>
        <end position="566"/>
    </location>
</feature>
<dbReference type="InterPro" id="IPR017853">
    <property type="entry name" value="GH"/>
</dbReference>
<keyword evidence="6" id="KW-0119">Carbohydrate metabolism</keyword>
<dbReference type="InterPro" id="IPR013780">
    <property type="entry name" value="Glyco_hydro_b"/>
</dbReference>
<comment type="catalytic activity">
    <reaction evidence="1">
        <text>Hydrolysis of terminal non-reducing alpha-L-arabinofuranoside residues in alpha-L-arabinosides.</text>
        <dbReference type="EC" id="3.2.1.55"/>
    </reaction>
</comment>
<dbReference type="PANTHER" id="PTHR43576">
    <property type="entry name" value="ALPHA-L-ARABINOFURANOSIDASE C-RELATED"/>
    <property type="match status" value="1"/>
</dbReference>
<comment type="subunit">
    <text evidence="3">Homohexamer; trimer of dimers.</text>
</comment>
<dbReference type="Pfam" id="PF06964">
    <property type="entry name" value="Alpha-L-AF_C"/>
    <property type="match status" value="1"/>
</dbReference>
<sequence>MADQLTLLRTQFPGEHAMYCSLTGPGAIASSKVFELIRENGKLAVLFNWLLVDLNVHFMKCVLFCLAFLLSITAFSQTPFKSEITIDATQKGQEISPLQYGQFIEHLGRAINGGIYDEHSKLSDSNGFRMDVLEKVKELRTPLLRYPGGTFTKIYHWQDGIGPKASRKKRKNLIWGGVEDNHFGTAEFIAYCRKIGAEPFLVVNMATGTPEEAANWVEYCNGTTDTYYANLRRKDGFEEPFNVKYWGIGNEEGAEPDMGRHQDLDVYIKDTWQFVKMMKLQDSSLKLVLVGNSEDLHWSRTVLERLGPVCDYLSIHLYSIPADTSFSSLIQSIDHIERPLTQVDSLLAATPVKVENFSRWYRFPARSGPIKIAVDEWGIWDINSGKGKGAYNLEYQYNWSHALGVATFLNLFQRHSRSIGMATWAQTVNVLAPIMSDSAGSYRQTIFAPLKAFRDYAGQYNLPTQTTTHESSPGIRAIDAASSRSADSNQIILTIVNRDLDHAAEAIVHVKDQQRNQQRVTLKQISYTGKSLYGVNSATNENTVIKTEIKKNVDPASFRIVLSPASFTVIMLNGL</sequence>
<gene>
    <name evidence="9" type="ORF">MYF79_21935</name>
</gene>
<dbReference type="EMBL" id="CP095855">
    <property type="protein sequence ID" value="UPK67611.1"/>
    <property type="molecule type" value="Genomic_DNA"/>
</dbReference>
<dbReference type="InterPro" id="IPR010720">
    <property type="entry name" value="Alpha-L-AF_C"/>
</dbReference>
<protein>
    <recommendedName>
        <fullName evidence="4">non-reducing end alpha-L-arabinofuranosidase</fullName>
        <ecNumber evidence="4">3.2.1.55</ecNumber>
    </recommendedName>
</protein>
<keyword evidence="5" id="KW-0378">Hydrolase</keyword>
<name>A0ABY4HUZ6_CHIFI</name>
<keyword evidence="7" id="KW-0326">Glycosidase</keyword>
<dbReference type="SUPFAM" id="SSF51011">
    <property type="entry name" value="Glycosyl hydrolase domain"/>
    <property type="match status" value="1"/>
</dbReference>
<evidence type="ECO:0000313" key="9">
    <source>
        <dbReference type="EMBL" id="UPK67611.1"/>
    </source>
</evidence>
<evidence type="ECO:0000256" key="7">
    <source>
        <dbReference type="ARBA" id="ARBA00023295"/>
    </source>
</evidence>
<dbReference type="PANTHER" id="PTHR43576:SF3">
    <property type="entry name" value="ALPHA-L-ARABINOFURANOSIDASE C"/>
    <property type="match status" value="1"/>
</dbReference>
<proteinExistence type="inferred from homology"/>
<reference evidence="9 10" key="1">
    <citation type="submission" date="2022-04" db="EMBL/GenBank/DDBJ databases">
        <title>The arsenic-methylating capacity of Chitinophaga filiformis YT5 during chitin decomposition.</title>
        <authorList>
            <person name="Chen G."/>
            <person name="Liang Y."/>
        </authorList>
    </citation>
    <scope>NUCLEOTIDE SEQUENCE [LARGE SCALE GENOMIC DNA]</scope>
    <source>
        <strain evidence="9 10">YT5</strain>
    </source>
</reference>
<evidence type="ECO:0000256" key="5">
    <source>
        <dbReference type="ARBA" id="ARBA00022801"/>
    </source>
</evidence>
<dbReference type="SUPFAM" id="SSF51445">
    <property type="entry name" value="(Trans)glycosidases"/>
    <property type="match status" value="1"/>
</dbReference>
<evidence type="ECO:0000256" key="2">
    <source>
        <dbReference type="ARBA" id="ARBA00007186"/>
    </source>
</evidence>
<evidence type="ECO:0000259" key="8">
    <source>
        <dbReference type="SMART" id="SM00813"/>
    </source>
</evidence>
<dbReference type="EC" id="3.2.1.55" evidence="4"/>